<dbReference type="OrthoDB" id="3269456at2759"/>
<gene>
    <name evidence="1" type="ORF">GALMADRAFT_66677</name>
</gene>
<feature type="non-terminal residue" evidence="1">
    <location>
        <position position="1"/>
    </location>
</feature>
<evidence type="ECO:0000313" key="1">
    <source>
        <dbReference type="EMBL" id="KDR77363.1"/>
    </source>
</evidence>
<evidence type="ECO:0000313" key="2">
    <source>
        <dbReference type="Proteomes" id="UP000027222"/>
    </source>
</evidence>
<name>A0A067TEG2_GALM3</name>
<proteinExistence type="predicted"/>
<keyword evidence="2" id="KW-1185">Reference proteome</keyword>
<organism evidence="1 2">
    <name type="scientific">Galerina marginata (strain CBS 339.88)</name>
    <dbReference type="NCBI Taxonomy" id="685588"/>
    <lineage>
        <taxon>Eukaryota</taxon>
        <taxon>Fungi</taxon>
        <taxon>Dikarya</taxon>
        <taxon>Basidiomycota</taxon>
        <taxon>Agaricomycotina</taxon>
        <taxon>Agaricomycetes</taxon>
        <taxon>Agaricomycetidae</taxon>
        <taxon>Agaricales</taxon>
        <taxon>Agaricineae</taxon>
        <taxon>Strophariaceae</taxon>
        <taxon>Galerina</taxon>
    </lineage>
</organism>
<dbReference type="HOGENOM" id="CLU_3074208_0_0_1"/>
<accession>A0A067TEG2</accession>
<sequence>RFVPILPVMFQIGDIVEVQVSFAIFPLRQGKLKTSMILRSISLLDGSQTKVGL</sequence>
<dbReference type="AlphaFoldDB" id="A0A067TEG2"/>
<dbReference type="Proteomes" id="UP000027222">
    <property type="component" value="Unassembled WGS sequence"/>
</dbReference>
<reference evidence="2" key="1">
    <citation type="journal article" date="2014" name="Proc. Natl. Acad. Sci. U.S.A.">
        <title>Extensive sampling of basidiomycete genomes demonstrates inadequacy of the white-rot/brown-rot paradigm for wood decay fungi.</title>
        <authorList>
            <person name="Riley R."/>
            <person name="Salamov A.A."/>
            <person name="Brown D.W."/>
            <person name="Nagy L.G."/>
            <person name="Floudas D."/>
            <person name="Held B.W."/>
            <person name="Levasseur A."/>
            <person name="Lombard V."/>
            <person name="Morin E."/>
            <person name="Otillar R."/>
            <person name="Lindquist E.A."/>
            <person name="Sun H."/>
            <person name="LaButti K.M."/>
            <person name="Schmutz J."/>
            <person name="Jabbour D."/>
            <person name="Luo H."/>
            <person name="Baker S.E."/>
            <person name="Pisabarro A.G."/>
            <person name="Walton J.D."/>
            <person name="Blanchette R.A."/>
            <person name="Henrissat B."/>
            <person name="Martin F."/>
            <person name="Cullen D."/>
            <person name="Hibbett D.S."/>
            <person name="Grigoriev I.V."/>
        </authorList>
    </citation>
    <scope>NUCLEOTIDE SEQUENCE [LARGE SCALE GENOMIC DNA]</scope>
    <source>
        <strain evidence="2">CBS 339.88</strain>
    </source>
</reference>
<protein>
    <submittedName>
        <fullName evidence="1">Uncharacterized protein</fullName>
    </submittedName>
</protein>
<dbReference type="EMBL" id="KL142377">
    <property type="protein sequence ID" value="KDR77363.1"/>
    <property type="molecule type" value="Genomic_DNA"/>
</dbReference>